<gene>
    <name evidence="1" type="ORF">GLV81_18890</name>
</gene>
<dbReference type="AlphaFoldDB" id="A0A6I6GQE8"/>
<dbReference type="RefSeq" id="WP_157480580.1">
    <property type="nucleotide sequence ID" value="NZ_CP046566.1"/>
</dbReference>
<organism evidence="1 2">
    <name type="scientific">Phnomibacter ginsenosidimutans</name>
    <dbReference type="NCBI Taxonomy" id="2676868"/>
    <lineage>
        <taxon>Bacteria</taxon>
        <taxon>Pseudomonadati</taxon>
        <taxon>Bacteroidota</taxon>
        <taxon>Chitinophagia</taxon>
        <taxon>Chitinophagales</taxon>
        <taxon>Chitinophagaceae</taxon>
        <taxon>Phnomibacter</taxon>
    </lineage>
</organism>
<reference evidence="1 2" key="1">
    <citation type="submission" date="2019-11" db="EMBL/GenBank/DDBJ databases">
        <authorList>
            <person name="Im W.T."/>
        </authorList>
    </citation>
    <scope>NUCLEOTIDE SEQUENCE [LARGE SCALE GENOMIC DNA]</scope>
    <source>
        <strain evidence="1 2">SB-02</strain>
    </source>
</reference>
<accession>A0A6I6GQE8</accession>
<proteinExistence type="predicted"/>
<dbReference type="EMBL" id="CP046566">
    <property type="protein sequence ID" value="QGW29908.1"/>
    <property type="molecule type" value="Genomic_DNA"/>
</dbReference>
<dbReference type="KEGG" id="fls:GLV81_18890"/>
<evidence type="ECO:0000313" key="1">
    <source>
        <dbReference type="EMBL" id="QGW29908.1"/>
    </source>
</evidence>
<sequence>MTELINKLVAEAGLSNEQAAKTIDVIKGFVSEKFPMLAGAVENVLGASAAPAAPAKEEGSLLDKISDFIPGEMGEKIEGFAKQAADKAGDLLDKGKSTFNDLENKL</sequence>
<protein>
    <submittedName>
        <fullName evidence="1">Uncharacterized protein</fullName>
    </submittedName>
</protein>
<dbReference type="Proteomes" id="UP000426027">
    <property type="component" value="Chromosome"/>
</dbReference>
<evidence type="ECO:0000313" key="2">
    <source>
        <dbReference type="Proteomes" id="UP000426027"/>
    </source>
</evidence>
<keyword evidence="2" id="KW-1185">Reference proteome</keyword>
<name>A0A6I6GQE8_9BACT</name>